<evidence type="ECO:0000313" key="4">
    <source>
        <dbReference type="Proteomes" id="UP000593572"/>
    </source>
</evidence>
<dbReference type="InterPro" id="IPR012677">
    <property type="entry name" value="Nucleotide-bd_a/b_plait_sf"/>
</dbReference>
<feature type="non-terminal residue" evidence="3">
    <location>
        <position position="162"/>
    </location>
</feature>
<dbReference type="AlphaFoldDB" id="A0A7J8LXH6"/>
<keyword evidence="1" id="KW-0694">RNA-binding</keyword>
<dbReference type="SUPFAM" id="SSF54928">
    <property type="entry name" value="RNA-binding domain, RBD"/>
    <property type="match status" value="1"/>
</dbReference>
<dbReference type="Pfam" id="PF00076">
    <property type="entry name" value="RRM_1"/>
    <property type="match status" value="1"/>
</dbReference>
<organism evidence="3 4">
    <name type="scientific">Gossypium lobatum</name>
    <dbReference type="NCBI Taxonomy" id="34289"/>
    <lineage>
        <taxon>Eukaryota</taxon>
        <taxon>Viridiplantae</taxon>
        <taxon>Streptophyta</taxon>
        <taxon>Embryophyta</taxon>
        <taxon>Tracheophyta</taxon>
        <taxon>Spermatophyta</taxon>
        <taxon>Magnoliopsida</taxon>
        <taxon>eudicotyledons</taxon>
        <taxon>Gunneridae</taxon>
        <taxon>Pentapetalae</taxon>
        <taxon>rosids</taxon>
        <taxon>malvids</taxon>
        <taxon>Malvales</taxon>
        <taxon>Malvaceae</taxon>
        <taxon>Malvoideae</taxon>
        <taxon>Gossypium</taxon>
    </lineage>
</organism>
<evidence type="ECO:0000256" key="1">
    <source>
        <dbReference type="PROSITE-ProRule" id="PRU00176"/>
    </source>
</evidence>
<dbReference type="PROSITE" id="PS50102">
    <property type="entry name" value="RRM"/>
    <property type="match status" value="1"/>
</dbReference>
<dbReference type="InterPro" id="IPR035979">
    <property type="entry name" value="RBD_domain_sf"/>
</dbReference>
<keyword evidence="4" id="KW-1185">Reference proteome</keyword>
<feature type="domain" description="RRM" evidence="2">
    <location>
        <begin position="17"/>
        <end position="78"/>
    </location>
</feature>
<accession>A0A7J8LXH6</accession>
<dbReference type="GO" id="GO:0003723">
    <property type="term" value="F:RNA binding"/>
    <property type="evidence" value="ECO:0007669"/>
    <property type="project" value="UniProtKB-UniRule"/>
</dbReference>
<dbReference type="SMART" id="SM00360">
    <property type="entry name" value="RRM"/>
    <property type="match status" value="1"/>
</dbReference>
<comment type="caution">
    <text evidence="3">The sequence shown here is derived from an EMBL/GenBank/DDBJ whole genome shotgun (WGS) entry which is preliminary data.</text>
</comment>
<sequence>MEKDLITVYIYNIWKGLWTLFRYHGEVIDAFIPAKKNESGRRFGFVRFDKMGDARKDINRLNGFVILGYKISVDMTRFKGRSQIGRSVPFIGKSRQNVVNHKEGEASGKKAMDIGLELEETSNRSRGNLSMIGVRDSQGKNQVKQIKGHVDDEQLRKLQKCL</sequence>
<reference evidence="3 4" key="1">
    <citation type="journal article" date="2019" name="Genome Biol. Evol.">
        <title>Insights into the evolution of the New World diploid cottons (Gossypium, subgenus Houzingenia) based on genome sequencing.</title>
        <authorList>
            <person name="Grover C.E."/>
            <person name="Arick M.A. 2nd"/>
            <person name="Thrash A."/>
            <person name="Conover J.L."/>
            <person name="Sanders W.S."/>
            <person name="Peterson D.G."/>
            <person name="Frelichowski J.E."/>
            <person name="Scheffler J.A."/>
            <person name="Scheffler B.E."/>
            <person name="Wendel J.F."/>
        </authorList>
    </citation>
    <scope>NUCLEOTIDE SEQUENCE [LARGE SCALE GENOMIC DNA]</scope>
    <source>
        <strain evidence="3">157</strain>
        <tissue evidence="3">Leaf</tissue>
    </source>
</reference>
<dbReference type="Proteomes" id="UP000593572">
    <property type="component" value="Unassembled WGS sequence"/>
</dbReference>
<protein>
    <recommendedName>
        <fullName evidence="2">RRM domain-containing protein</fullName>
    </recommendedName>
</protein>
<proteinExistence type="predicted"/>
<dbReference type="CDD" id="cd00590">
    <property type="entry name" value="RRM_SF"/>
    <property type="match status" value="1"/>
</dbReference>
<dbReference type="EMBL" id="JABEZX010000005">
    <property type="protein sequence ID" value="MBA0557149.1"/>
    <property type="molecule type" value="Genomic_DNA"/>
</dbReference>
<dbReference type="Gene3D" id="3.30.70.330">
    <property type="match status" value="1"/>
</dbReference>
<dbReference type="InterPro" id="IPR000504">
    <property type="entry name" value="RRM_dom"/>
</dbReference>
<name>A0A7J8LXH6_9ROSI</name>
<gene>
    <name evidence="3" type="ORF">Golob_027199</name>
</gene>
<evidence type="ECO:0000259" key="2">
    <source>
        <dbReference type="PROSITE" id="PS50102"/>
    </source>
</evidence>
<evidence type="ECO:0000313" key="3">
    <source>
        <dbReference type="EMBL" id="MBA0557149.1"/>
    </source>
</evidence>